<evidence type="ECO:0000313" key="2">
    <source>
        <dbReference type="EMBL" id="USG99487.1"/>
    </source>
</evidence>
<dbReference type="PANTHER" id="PTHR34204:SF2">
    <property type="entry name" value="RNA-BINDING ASCH DOMAIN PROTEIN"/>
    <property type="match status" value="1"/>
</dbReference>
<feature type="domain" description="ASCH" evidence="1">
    <location>
        <begin position="5"/>
        <end position="108"/>
    </location>
</feature>
<proteinExistence type="predicted"/>
<dbReference type="PANTHER" id="PTHR34204">
    <property type="entry name" value="RNA-BINDING ASCH DOMAIN PROTEIN"/>
    <property type="match status" value="1"/>
</dbReference>
<dbReference type="AlphaFoldDB" id="A0A9E7SCU6"/>
<dbReference type="SUPFAM" id="SSF88697">
    <property type="entry name" value="PUA domain-like"/>
    <property type="match status" value="1"/>
</dbReference>
<dbReference type="EMBL" id="CP080572">
    <property type="protein sequence ID" value="USG99487.1"/>
    <property type="molecule type" value="Genomic_DNA"/>
</dbReference>
<evidence type="ECO:0000313" key="3">
    <source>
        <dbReference type="Proteomes" id="UP001056425"/>
    </source>
</evidence>
<dbReference type="InterPro" id="IPR015947">
    <property type="entry name" value="PUA-like_sf"/>
</dbReference>
<dbReference type="Gene3D" id="2.30.130.30">
    <property type="entry name" value="Hypothetical protein"/>
    <property type="match status" value="1"/>
</dbReference>
<gene>
    <name evidence="2" type="ORF">K1720_08180</name>
</gene>
<dbReference type="InterPro" id="IPR007374">
    <property type="entry name" value="ASCH_domain"/>
</dbReference>
<dbReference type="Proteomes" id="UP001056425">
    <property type="component" value="Chromosome"/>
</dbReference>
<protein>
    <submittedName>
        <fullName evidence="2">ASCH domain-containing protein</fullName>
    </submittedName>
</protein>
<sequence length="109" mass="12929">MEWEMGLQEEYLRLIKEGKKKIEGRLYDEKRRQVKPGDTIIFEGKLRVKVKALRVYPSFREMLSEEGVENVLPGVKTIEEGVQIYRQFYTEEEEKKYGVVAIEIESIKE</sequence>
<dbReference type="SMART" id="SM01022">
    <property type="entry name" value="ASCH"/>
    <property type="match status" value="1"/>
</dbReference>
<dbReference type="RefSeq" id="WP_251948377.1">
    <property type="nucleotide sequence ID" value="NZ_CP080572.1"/>
</dbReference>
<reference evidence="2 3" key="1">
    <citation type="submission" date="2021-08" db="EMBL/GenBank/DDBJ databases">
        <title>Thermococcus onnuriiensis IOH2.</title>
        <authorList>
            <person name="Park Y.-J."/>
        </authorList>
    </citation>
    <scope>NUCLEOTIDE SEQUENCE [LARGE SCALE GENOMIC DNA]</scope>
    <source>
        <strain evidence="2 3">IOH2</strain>
    </source>
</reference>
<evidence type="ECO:0000259" key="1">
    <source>
        <dbReference type="SMART" id="SM01022"/>
    </source>
</evidence>
<dbReference type="GeneID" id="72778318"/>
<dbReference type="KEGG" id="thei:K1720_08180"/>
<dbReference type="Pfam" id="PF04266">
    <property type="entry name" value="ASCH"/>
    <property type="match status" value="1"/>
</dbReference>
<dbReference type="PIRSF" id="PIRSF016134">
    <property type="entry name" value="UCP016134"/>
    <property type="match status" value="1"/>
</dbReference>
<dbReference type="CDD" id="cd06555">
    <property type="entry name" value="ASCH_PF0470_like"/>
    <property type="match status" value="1"/>
</dbReference>
<organism evidence="2 3">
    <name type="scientific">Thermococcus argininiproducens</name>
    <dbReference type="NCBI Taxonomy" id="2866384"/>
    <lineage>
        <taxon>Archaea</taxon>
        <taxon>Methanobacteriati</taxon>
        <taxon>Methanobacteriota</taxon>
        <taxon>Thermococci</taxon>
        <taxon>Thermococcales</taxon>
        <taxon>Thermococcaceae</taxon>
        <taxon>Thermococcus</taxon>
    </lineage>
</organism>
<keyword evidence="3" id="KW-1185">Reference proteome</keyword>
<accession>A0A9E7SCU6</accession>
<dbReference type="InterPro" id="IPR016645">
    <property type="entry name" value="UCP016134"/>
</dbReference>
<name>A0A9E7SCU6_9EURY</name>